<evidence type="ECO:0000313" key="5">
    <source>
        <dbReference type="Proteomes" id="UP000660885"/>
    </source>
</evidence>
<proteinExistence type="predicted"/>
<name>A0ABS1U1H6_9PROT</name>
<dbReference type="EMBL" id="JAETWB010000003">
    <property type="protein sequence ID" value="MBL6078375.1"/>
    <property type="molecule type" value="Genomic_DNA"/>
</dbReference>
<dbReference type="InterPro" id="IPR036458">
    <property type="entry name" value="Na:dicarbo_symporter_sf"/>
</dbReference>
<gene>
    <name evidence="4" type="ORF">JMJ56_10190</name>
</gene>
<keyword evidence="5" id="KW-1185">Reference proteome</keyword>
<organism evidence="4 5">
    <name type="scientific">Belnapia arida</name>
    <dbReference type="NCBI Taxonomy" id="2804533"/>
    <lineage>
        <taxon>Bacteria</taxon>
        <taxon>Pseudomonadati</taxon>
        <taxon>Pseudomonadota</taxon>
        <taxon>Alphaproteobacteria</taxon>
        <taxon>Acetobacterales</taxon>
        <taxon>Roseomonadaceae</taxon>
        <taxon>Belnapia</taxon>
    </lineage>
</organism>
<dbReference type="Proteomes" id="UP000660885">
    <property type="component" value="Unassembled WGS sequence"/>
</dbReference>
<keyword evidence="2" id="KW-1133">Transmembrane helix</keyword>
<dbReference type="Gene3D" id="1.10.3860.10">
    <property type="entry name" value="Sodium:dicarboxylate symporter"/>
    <property type="match status" value="1"/>
</dbReference>
<accession>A0ABS1U1H6</accession>
<protein>
    <submittedName>
        <fullName evidence="4">Uncharacterized protein</fullName>
    </submittedName>
</protein>
<evidence type="ECO:0000256" key="2">
    <source>
        <dbReference type="ARBA" id="ARBA00022989"/>
    </source>
</evidence>
<keyword evidence="3" id="KW-0472">Membrane</keyword>
<reference evidence="4 5" key="1">
    <citation type="submission" date="2021-01" db="EMBL/GenBank/DDBJ databases">
        <title>Belnapia mucosa sp. nov. and Belnapia arida sp. nov., isolated from the Tabernas Desert (Almeria, Spain).</title>
        <authorList>
            <person name="Molina-Menor E."/>
            <person name="Vidal-Verdu A."/>
            <person name="Calonge A."/>
            <person name="Satari L."/>
            <person name="Pereto J."/>
            <person name="Porcar M."/>
        </authorList>
    </citation>
    <scope>NUCLEOTIDE SEQUENCE [LARGE SCALE GENOMIC DNA]</scope>
    <source>
        <strain evidence="4 5">T18</strain>
    </source>
</reference>
<comment type="caution">
    <text evidence="4">The sequence shown here is derived from an EMBL/GenBank/DDBJ whole genome shotgun (WGS) entry which is preliminary data.</text>
</comment>
<evidence type="ECO:0000313" key="4">
    <source>
        <dbReference type="EMBL" id="MBL6078375.1"/>
    </source>
</evidence>
<evidence type="ECO:0000256" key="3">
    <source>
        <dbReference type="ARBA" id="ARBA00023136"/>
    </source>
</evidence>
<dbReference type="SUPFAM" id="SSF118215">
    <property type="entry name" value="Proton glutamate symport protein"/>
    <property type="match status" value="1"/>
</dbReference>
<evidence type="ECO:0000256" key="1">
    <source>
        <dbReference type="ARBA" id="ARBA00022692"/>
    </source>
</evidence>
<sequence length="102" mass="10738">MLEQLISVPVSRQHVSFVLPRGCCFSPDGPTMRCIFATFVVAQVRNTDLSAGPQATMLLPAGRGARGGGDGGATSCLSRSGLNVNRAEAMPLPPVTWSQRLP</sequence>
<keyword evidence="1" id="KW-0812">Transmembrane</keyword>
<dbReference type="RefSeq" id="WP_202831525.1">
    <property type="nucleotide sequence ID" value="NZ_JAETWB010000003.1"/>
</dbReference>